<evidence type="ECO:0000313" key="5">
    <source>
        <dbReference type="Proteomes" id="UP000292665"/>
    </source>
</evidence>
<feature type="transmembrane region" description="Helical" evidence="1">
    <location>
        <begin position="416"/>
        <end position="433"/>
    </location>
</feature>
<dbReference type="Proteomes" id="UP000292665">
    <property type="component" value="Unassembled WGS sequence"/>
</dbReference>
<dbReference type="Proteomes" id="UP000095787">
    <property type="component" value="Unassembled WGS sequence"/>
</dbReference>
<dbReference type="AlphaFoldDB" id="A0A173XVX9"/>
<feature type="transmembrane region" description="Helical" evidence="1">
    <location>
        <begin position="7"/>
        <end position="27"/>
    </location>
</feature>
<reference evidence="2 4" key="1">
    <citation type="submission" date="2015-09" db="EMBL/GenBank/DDBJ databases">
        <authorList>
            <consortium name="Pathogen Informatics"/>
        </authorList>
    </citation>
    <scope>NUCLEOTIDE SEQUENCE [LARGE SCALE GENOMIC DNA]</scope>
    <source>
        <strain evidence="2 4">2789STDY5834841</strain>
    </source>
</reference>
<evidence type="ECO:0000256" key="1">
    <source>
        <dbReference type="SAM" id="Phobius"/>
    </source>
</evidence>
<dbReference type="EMBL" id="CYZO01000002">
    <property type="protein sequence ID" value="CUN55136.1"/>
    <property type="molecule type" value="Genomic_DNA"/>
</dbReference>
<dbReference type="EMBL" id="RCYR01000014">
    <property type="protein sequence ID" value="RYS79910.1"/>
    <property type="molecule type" value="Genomic_DNA"/>
</dbReference>
<dbReference type="RefSeq" id="WP_004848227.1">
    <property type="nucleotide sequence ID" value="NZ_AP028249.1"/>
</dbReference>
<evidence type="ECO:0000313" key="2">
    <source>
        <dbReference type="EMBL" id="CUN55136.1"/>
    </source>
</evidence>
<name>A0A173XVX9_9FIRM</name>
<feature type="transmembrane region" description="Helical" evidence="1">
    <location>
        <begin position="252"/>
        <end position="270"/>
    </location>
</feature>
<feature type="transmembrane region" description="Helical" evidence="1">
    <location>
        <begin position="291"/>
        <end position="319"/>
    </location>
</feature>
<keyword evidence="1" id="KW-1133">Transmembrane helix</keyword>
<reference evidence="3 5" key="2">
    <citation type="journal article" date="2019" name="Science, e1252229">
        <title>Invertible promoters mediate bacterial phase variation, antibiotic resistance, and host adaptation in the gut.</title>
        <authorList>
            <person name="Jiang X."/>
            <person name="Hall A.B."/>
            <person name="Arthur T.D."/>
            <person name="Plichta D.R."/>
            <person name="Covington C.T."/>
            <person name="Poyet M."/>
            <person name="Crothers J."/>
            <person name="Moses P.L."/>
            <person name="Tolonen A.C."/>
            <person name="Vlamakis H."/>
            <person name="Alm E.J."/>
            <person name="Xavier R.J."/>
        </authorList>
    </citation>
    <scope>NUCLEOTIDE SEQUENCE [LARGE SCALE GENOMIC DNA]</scope>
    <source>
        <strain evidence="3">Aa_0143</strain>
        <strain evidence="5">aa_0143</strain>
    </source>
</reference>
<evidence type="ECO:0000313" key="4">
    <source>
        <dbReference type="Proteomes" id="UP000095787"/>
    </source>
</evidence>
<keyword evidence="1" id="KW-0472">Membrane</keyword>
<feature type="transmembrane region" description="Helical" evidence="1">
    <location>
        <begin position="325"/>
        <end position="343"/>
    </location>
</feature>
<protein>
    <submittedName>
        <fullName evidence="3">ABC transporter permease</fullName>
    </submittedName>
</protein>
<proteinExistence type="predicted"/>
<feature type="transmembrane region" description="Helical" evidence="1">
    <location>
        <begin position="355"/>
        <end position="375"/>
    </location>
</feature>
<evidence type="ECO:0000313" key="3">
    <source>
        <dbReference type="EMBL" id="RYS79910.1"/>
    </source>
</evidence>
<sequence length="464" mass="53223">MLFIKELKKICFSFIYVLFIGLLLFSWHENFYGVTTKEITGSQGNEVSISSGLTGGSILEKPEKNKESYGMKNKEVPDKIMCGGTDKLIMEYLANSYATYPFSYYKEVVLNENEQKEILNIIKEITGLNEQQINHLPDDYFPAVNGNVIHFGSNGTQSENGAFTFEMGNEEQPTENTDYTKQFVAQVSYEEFQELMKKAESIIGTGSNYSMENLLQYYGLAEMTYEEAMNEYEKTIYDDKVSAAFARLFCDYMTRDLGLYPVFLVVIFWLKDRRNRMNELIDCKQIGTTKLITIRFLAMLAAVLLPITILSFESLIPLIEFSAETGIAIDVFAFLKYIVWWLLPTAMIVTSSGMFLTILTSMPIAILVQFVWWFIDTSLTALSGDTKIFTLMIRHNLLRGSELIKQDFNLICLNRGLFVILSLILIALSVVVYNKKRGGKLNYDFFLQKHFGFFKDRFTAHIQK</sequence>
<dbReference type="GeneID" id="97330433"/>
<keyword evidence="1" id="KW-0812">Transmembrane</keyword>
<accession>A0A173XVX9</accession>
<gene>
    <name evidence="3" type="ORF">EAI93_08295</name>
    <name evidence="2" type="ORF">ERS852456_00199</name>
</gene>
<organism evidence="2 4">
    <name type="scientific">[Ruminococcus] torques</name>
    <dbReference type="NCBI Taxonomy" id="33039"/>
    <lineage>
        <taxon>Bacteria</taxon>
        <taxon>Bacillati</taxon>
        <taxon>Bacillota</taxon>
        <taxon>Clostridia</taxon>
        <taxon>Lachnospirales</taxon>
        <taxon>Lachnospiraceae</taxon>
        <taxon>Mediterraneibacter</taxon>
    </lineage>
</organism>